<reference evidence="2 3" key="1">
    <citation type="submission" date="2024-01" db="EMBL/GenBank/DDBJ databases">
        <title>The diversity of rhizobia nodulating Mimosa spp. in eleven states of Brazil covering several biomes is determined by host plant, location, and edaphic factors.</title>
        <authorList>
            <person name="Rouws L."/>
            <person name="Barauna A."/>
            <person name="Beukes C."/>
            <person name="De Faria S.M."/>
            <person name="Gross E."/>
            <person name="Dos Reis Junior F.B."/>
            <person name="Simon M."/>
            <person name="Maluk M."/>
            <person name="Odee D.W."/>
            <person name="Kenicer G."/>
            <person name="Young J.P.W."/>
            <person name="Reis V.M."/>
            <person name="Zilli J."/>
            <person name="James E.K."/>
        </authorList>
    </citation>
    <scope>NUCLEOTIDE SEQUENCE [LARGE SCALE GENOMIC DNA]</scope>
    <source>
        <strain evidence="2 3">JPY530</strain>
    </source>
</reference>
<accession>A0ABU9RDY4</accession>
<evidence type="ECO:0000313" key="3">
    <source>
        <dbReference type="Proteomes" id="UP001481677"/>
    </source>
</evidence>
<name>A0ABU9RDY4_9BURK</name>
<evidence type="ECO:0000259" key="1">
    <source>
        <dbReference type="Pfam" id="PF20066"/>
    </source>
</evidence>
<sequence>MDKSDEIVFAPSIDWAKRKAKLLRKRIGPDSITHTAALDLLAKMYGFRNWSDFVDFKTGDLAFETGWDAELLEKTLDERRYLQSSTLVMELGLTEAEALLVLADVGVSGKAVDSKTNTTESAPTLELSSTLVSYVKRRNTAFNGDAGIQSLEADVTRGLEAMVADWSRVQTLERVSESEKVYPTNPFAQQSR</sequence>
<evidence type="ECO:0000313" key="2">
    <source>
        <dbReference type="EMBL" id="MEM5345239.1"/>
    </source>
</evidence>
<dbReference type="InterPro" id="IPR045517">
    <property type="entry name" value="Glyoxalase_8"/>
</dbReference>
<organism evidence="2 3">
    <name type="scientific">Paraburkholderia azotifigens</name>
    <dbReference type="NCBI Taxonomy" id="2057004"/>
    <lineage>
        <taxon>Bacteria</taxon>
        <taxon>Pseudomonadati</taxon>
        <taxon>Pseudomonadota</taxon>
        <taxon>Betaproteobacteria</taxon>
        <taxon>Burkholderiales</taxon>
        <taxon>Burkholderiaceae</taxon>
        <taxon>Paraburkholderia</taxon>
    </lineage>
</organism>
<feature type="domain" description="Glyoxalase-related protein" evidence="1">
    <location>
        <begin position="11"/>
        <end position="51"/>
    </location>
</feature>
<dbReference type="Pfam" id="PF20066">
    <property type="entry name" value="Glyoxalase_8"/>
    <property type="match status" value="1"/>
</dbReference>
<dbReference type="EMBL" id="JAZHGA010000043">
    <property type="protein sequence ID" value="MEM5345239.1"/>
    <property type="molecule type" value="Genomic_DNA"/>
</dbReference>
<gene>
    <name evidence="2" type="ORF">V4C56_37145</name>
</gene>
<protein>
    <submittedName>
        <fullName evidence="2">Glyoxalase superfamily protein</fullName>
    </submittedName>
</protein>
<proteinExistence type="predicted"/>
<dbReference type="RefSeq" id="WP_342959574.1">
    <property type="nucleotide sequence ID" value="NZ_JAZHFZ010000047.1"/>
</dbReference>
<keyword evidence="3" id="KW-1185">Reference proteome</keyword>
<dbReference type="Proteomes" id="UP001481677">
    <property type="component" value="Unassembled WGS sequence"/>
</dbReference>
<comment type="caution">
    <text evidence="2">The sequence shown here is derived from an EMBL/GenBank/DDBJ whole genome shotgun (WGS) entry which is preliminary data.</text>
</comment>